<evidence type="ECO:0000256" key="5">
    <source>
        <dbReference type="ARBA" id="ARBA00023136"/>
    </source>
</evidence>
<feature type="transmembrane region" description="Helical" evidence="6">
    <location>
        <begin position="21"/>
        <end position="41"/>
    </location>
</feature>
<evidence type="ECO:0000256" key="1">
    <source>
        <dbReference type="ARBA" id="ARBA00004651"/>
    </source>
</evidence>
<proteinExistence type="predicted"/>
<dbReference type="SUPFAM" id="SSF103481">
    <property type="entry name" value="Multidrug resistance efflux transporter EmrE"/>
    <property type="match status" value="2"/>
</dbReference>
<evidence type="ECO:0000256" key="6">
    <source>
        <dbReference type="SAM" id="Phobius"/>
    </source>
</evidence>
<reference evidence="8" key="1">
    <citation type="submission" date="2024-07" db="EMBL/GenBank/DDBJ databases">
        <title>Genome Analysis of a Potential Novel Vibrio Species Secreting pH- and Thermo-stable Alginate Lyase and its Application in Producing Alginate Oligosaccharides.</title>
        <authorList>
            <person name="Huang H."/>
            <person name="Bao K."/>
        </authorList>
    </citation>
    <scope>NUCLEOTIDE SEQUENCE</scope>
    <source>
        <strain evidence="8">HB236076</strain>
    </source>
</reference>
<feature type="transmembrane region" description="Helical" evidence="6">
    <location>
        <begin position="170"/>
        <end position="190"/>
    </location>
</feature>
<feature type="domain" description="EamA" evidence="7">
    <location>
        <begin position="24"/>
        <end position="157"/>
    </location>
</feature>
<dbReference type="InterPro" id="IPR037185">
    <property type="entry name" value="EmrE-like"/>
</dbReference>
<feature type="transmembrane region" description="Helical" evidence="6">
    <location>
        <begin position="202"/>
        <end position="221"/>
    </location>
</feature>
<feature type="transmembrane region" description="Helical" evidence="6">
    <location>
        <begin position="233"/>
        <end position="252"/>
    </location>
</feature>
<evidence type="ECO:0000259" key="7">
    <source>
        <dbReference type="Pfam" id="PF00892"/>
    </source>
</evidence>
<protein>
    <submittedName>
        <fullName evidence="8">DMT family transporter</fullName>
    </submittedName>
</protein>
<evidence type="ECO:0000256" key="2">
    <source>
        <dbReference type="ARBA" id="ARBA00022475"/>
    </source>
</evidence>
<feature type="transmembrane region" description="Helical" evidence="6">
    <location>
        <begin position="289"/>
        <end position="309"/>
    </location>
</feature>
<dbReference type="RefSeq" id="WP_306102127.1">
    <property type="nucleotide sequence ID" value="NZ_CP162601.1"/>
</dbReference>
<dbReference type="AlphaFoldDB" id="A0AB39HEB6"/>
<keyword evidence="2" id="KW-1003">Cell membrane</keyword>
<accession>A0AB39HEB6</accession>
<dbReference type="InterPro" id="IPR000620">
    <property type="entry name" value="EamA_dom"/>
</dbReference>
<organism evidence="8">
    <name type="scientific">Vibrio sp. HB236076</name>
    <dbReference type="NCBI Taxonomy" id="3232307"/>
    <lineage>
        <taxon>Bacteria</taxon>
        <taxon>Pseudomonadati</taxon>
        <taxon>Pseudomonadota</taxon>
        <taxon>Gammaproteobacteria</taxon>
        <taxon>Vibrionales</taxon>
        <taxon>Vibrionaceae</taxon>
        <taxon>Vibrio</taxon>
    </lineage>
</organism>
<feature type="domain" description="EamA" evidence="7">
    <location>
        <begin position="174"/>
        <end position="306"/>
    </location>
</feature>
<keyword evidence="5 6" id="KW-0472">Membrane</keyword>
<dbReference type="Pfam" id="PF00892">
    <property type="entry name" value="EamA"/>
    <property type="match status" value="2"/>
</dbReference>
<gene>
    <name evidence="8" type="ORF">AB0763_01810</name>
</gene>
<feature type="transmembrane region" description="Helical" evidence="6">
    <location>
        <begin position="53"/>
        <end position="73"/>
    </location>
</feature>
<dbReference type="EMBL" id="CP162601">
    <property type="protein sequence ID" value="XDK25408.1"/>
    <property type="molecule type" value="Genomic_DNA"/>
</dbReference>
<dbReference type="KEGG" id="vih:AB0763_01810"/>
<feature type="transmembrane region" description="Helical" evidence="6">
    <location>
        <begin position="117"/>
        <end position="134"/>
    </location>
</feature>
<dbReference type="GO" id="GO:0005886">
    <property type="term" value="C:plasma membrane"/>
    <property type="evidence" value="ECO:0007669"/>
    <property type="project" value="UniProtKB-SubCell"/>
</dbReference>
<dbReference type="InterPro" id="IPR050638">
    <property type="entry name" value="AA-Vitamin_Transporters"/>
</dbReference>
<evidence type="ECO:0000313" key="8">
    <source>
        <dbReference type="EMBL" id="XDK25408.1"/>
    </source>
</evidence>
<keyword evidence="4 6" id="KW-1133">Transmembrane helix</keyword>
<feature type="transmembrane region" description="Helical" evidence="6">
    <location>
        <begin position="146"/>
        <end position="164"/>
    </location>
</feature>
<evidence type="ECO:0000256" key="4">
    <source>
        <dbReference type="ARBA" id="ARBA00022989"/>
    </source>
</evidence>
<keyword evidence="3 6" id="KW-0812">Transmembrane</keyword>
<feature type="transmembrane region" description="Helical" evidence="6">
    <location>
        <begin position="85"/>
        <end position="105"/>
    </location>
</feature>
<evidence type="ECO:0000256" key="3">
    <source>
        <dbReference type="ARBA" id="ARBA00022692"/>
    </source>
</evidence>
<dbReference type="PANTHER" id="PTHR32322">
    <property type="entry name" value="INNER MEMBRANE TRANSPORTER"/>
    <property type="match status" value="1"/>
</dbReference>
<feature type="transmembrane region" description="Helical" evidence="6">
    <location>
        <begin position="259"/>
        <end position="283"/>
    </location>
</feature>
<comment type="subcellular location">
    <subcellularLocation>
        <location evidence="1">Cell membrane</location>
        <topology evidence="1">Multi-pass membrane protein</topology>
    </subcellularLocation>
</comment>
<name>A0AB39HEB6_9VIBR</name>
<dbReference type="PANTHER" id="PTHR32322:SF18">
    <property type="entry name" value="S-ADENOSYLMETHIONINE_S-ADENOSYLHOMOCYSTEINE TRANSPORTER"/>
    <property type="match status" value="1"/>
</dbReference>
<sequence length="317" mass="34654">MSNKAIYQQRTLLGQAIGIRPELKALIILMVGVVIWGGNWPVMKAGLAHITPFWFSMMRFALGGATLFAFQWVTKTLYRPKKQDIPLILSIGLIQMMTFTVFGSVAMTQVEAGRSAILAYTTSLWVLPLSVILFRERLSKPQIQGVLFGLVGVVIMFNPMTFAWQDKSQLLANGLLLVAALCWSLCILHLRHSRSKASAYQLAPWQMLTATVPLIFISYWIEGPFTGDGSMSFWMICLYLGPLATAFCFCAVNGASRLLSGAFISTAMLGVPVTGLVFSTLFLNEPLTSTLVIGTLCICAGIFMVIKAASQTKSSAS</sequence>